<dbReference type="SUPFAM" id="SSF81324">
    <property type="entry name" value="Voltage-gated potassium channels"/>
    <property type="match status" value="1"/>
</dbReference>
<dbReference type="PROSITE" id="PS51202">
    <property type="entry name" value="RCK_C"/>
    <property type="match status" value="1"/>
</dbReference>
<organism evidence="3 4">
    <name type="scientific">Kineosphaera limosa NBRC 100340</name>
    <dbReference type="NCBI Taxonomy" id="1184609"/>
    <lineage>
        <taxon>Bacteria</taxon>
        <taxon>Bacillati</taxon>
        <taxon>Actinomycetota</taxon>
        <taxon>Actinomycetes</taxon>
        <taxon>Micrococcales</taxon>
        <taxon>Dermatophilaceae</taxon>
        <taxon>Kineosphaera</taxon>
    </lineage>
</organism>
<keyword evidence="1" id="KW-0812">Transmembrane</keyword>
<dbReference type="GO" id="GO:0008324">
    <property type="term" value="F:monoatomic cation transmembrane transporter activity"/>
    <property type="evidence" value="ECO:0007669"/>
    <property type="project" value="InterPro"/>
</dbReference>
<dbReference type="GO" id="GO:0006813">
    <property type="term" value="P:potassium ion transport"/>
    <property type="evidence" value="ECO:0007669"/>
    <property type="project" value="InterPro"/>
</dbReference>
<gene>
    <name evidence="3" type="ORF">KILIM_020_00140</name>
</gene>
<dbReference type="AlphaFoldDB" id="K6WNQ9"/>
<comment type="caution">
    <text evidence="3">The sequence shown here is derived from an EMBL/GenBank/DDBJ whole genome shotgun (WGS) entry which is preliminary data.</text>
</comment>
<dbReference type="eggNOG" id="COG1226">
    <property type="taxonomic scope" value="Bacteria"/>
</dbReference>
<dbReference type="Gene3D" id="3.40.50.720">
    <property type="entry name" value="NAD(P)-binding Rossmann-like Domain"/>
    <property type="match status" value="2"/>
</dbReference>
<evidence type="ECO:0000313" key="4">
    <source>
        <dbReference type="Proteomes" id="UP000008366"/>
    </source>
</evidence>
<dbReference type="InterPro" id="IPR006037">
    <property type="entry name" value="RCK_C"/>
</dbReference>
<evidence type="ECO:0000259" key="2">
    <source>
        <dbReference type="PROSITE" id="PS51202"/>
    </source>
</evidence>
<keyword evidence="4" id="KW-1185">Reference proteome</keyword>
<keyword evidence="1" id="KW-0472">Membrane</keyword>
<dbReference type="SUPFAM" id="SSF51735">
    <property type="entry name" value="NAD(P)-binding Rossmann-fold domains"/>
    <property type="match status" value="2"/>
</dbReference>
<sequence length="578" mass="63457">MVNPLLMLLVRRPAQGASKLRRVRVDTPTDIPTTDAIFLVLRRMRGPLIVLITTFSVSVLGLSLIPGRDAAGNPHQLTLFDAFYVISYTATTIGFGELPYPFTSLQRMWVTVAIYASVLGWAYAIGVLLSLVQEPAFREALHNQQFRRRVRRLDEPFVILAGYGQAGRRIGLALDALHRRFVVVDSDPRRISALVTDALTVDTPGLDGSAANPAVLGMAGLSQRHCRGVIAVTDDDETNLAVVMAVNLLRPEVPVIARCSDRAVAERMLDFDPGAVINPYDRYGAYLTLALLKPVTHQLVSWLMNEPGTPMPPRREGLGCGRWVVVADDRFGQEVAHDLRRAGMQVTVVDPADGHPDVQGAVGFVAGAVRDATNLAVAAHARHDNSDLFICVRQSTIRNEALLAAFDPDSVFIPTQLVAKEMMARIVDPHLWEFLEAAIEQPQEWAKEVFTALRSRVGSATPSTTLLTLDTRQAPAVARWLRTGELTLSQLLADPDDRAQRLPVAPLGIIRDEHAMYAPDPDEPLQAGDRLFLCGRDVGLDALTGSLYSDSAVEYLATGQRVPATWVFRLLTGHHRRH</sequence>
<dbReference type="PANTHER" id="PTHR43833">
    <property type="entry name" value="POTASSIUM CHANNEL PROTEIN 2-RELATED-RELATED"/>
    <property type="match status" value="1"/>
</dbReference>
<dbReference type="STRING" id="1184609.KILIM_020_00140"/>
<dbReference type="InterPro" id="IPR036291">
    <property type="entry name" value="NAD(P)-bd_dom_sf"/>
</dbReference>
<dbReference type="Gene3D" id="1.10.287.70">
    <property type="match status" value="1"/>
</dbReference>
<evidence type="ECO:0000256" key="1">
    <source>
        <dbReference type="SAM" id="Phobius"/>
    </source>
</evidence>
<reference evidence="3 4" key="1">
    <citation type="submission" date="2012-08" db="EMBL/GenBank/DDBJ databases">
        <title>Whole genome shotgun sequence of Kineosphaera limosa NBRC 100340.</title>
        <authorList>
            <person name="Yoshida I."/>
            <person name="Isaki S."/>
            <person name="Hosoyama A."/>
            <person name="Tsuchikane K."/>
            <person name="Katsumata H."/>
            <person name="Ando Y."/>
            <person name="Ohji S."/>
            <person name="Hamada M."/>
            <person name="Tamura T."/>
            <person name="Yamazoe A."/>
            <person name="Yamazaki S."/>
            <person name="Fujita N."/>
        </authorList>
    </citation>
    <scope>NUCLEOTIDE SEQUENCE [LARGE SCALE GENOMIC DNA]</scope>
    <source>
        <strain evidence="3 4">NBRC 100340</strain>
    </source>
</reference>
<proteinExistence type="predicted"/>
<evidence type="ECO:0000313" key="3">
    <source>
        <dbReference type="EMBL" id="GAB95446.1"/>
    </source>
</evidence>
<dbReference type="PANTHER" id="PTHR43833:SF11">
    <property type="entry name" value="VOLTAGE-GATED POTASSIUM CHANNEL KCH"/>
    <property type="match status" value="1"/>
</dbReference>
<keyword evidence="1" id="KW-1133">Transmembrane helix</keyword>
<dbReference type="eggNOG" id="COG0569">
    <property type="taxonomic scope" value="Bacteria"/>
</dbReference>
<feature type="transmembrane region" description="Helical" evidence="1">
    <location>
        <begin position="108"/>
        <end position="132"/>
    </location>
</feature>
<dbReference type="InterPro" id="IPR036721">
    <property type="entry name" value="RCK_C_sf"/>
</dbReference>
<dbReference type="InterPro" id="IPR050721">
    <property type="entry name" value="Trk_Ktr_HKT_K-transport"/>
</dbReference>
<protein>
    <recommendedName>
        <fullName evidence="2">RCK C-terminal domain-containing protein</fullName>
    </recommendedName>
</protein>
<dbReference type="Gene3D" id="3.30.70.1450">
    <property type="entry name" value="Regulator of K+ conductance, C-terminal domain"/>
    <property type="match status" value="1"/>
</dbReference>
<name>K6WNQ9_9MICO</name>
<dbReference type="SUPFAM" id="SSF116726">
    <property type="entry name" value="TrkA C-terminal domain-like"/>
    <property type="match status" value="1"/>
</dbReference>
<dbReference type="InterPro" id="IPR003148">
    <property type="entry name" value="RCK_N"/>
</dbReference>
<accession>K6WNQ9</accession>
<feature type="transmembrane region" description="Helical" evidence="1">
    <location>
        <begin position="48"/>
        <end position="65"/>
    </location>
</feature>
<dbReference type="Pfam" id="PF02254">
    <property type="entry name" value="TrkA_N"/>
    <property type="match status" value="1"/>
</dbReference>
<dbReference type="RefSeq" id="WP_006591978.1">
    <property type="nucleotide sequence ID" value="NZ_BAHD01000020.1"/>
</dbReference>
<dbReference type="EMBL" id="BAHD01000020">
    <property type="protein sequence ID" value="GAB95446.1"/>
    <property type="molecule type" value="Genomic_DNA"/>
</dbReference>
<feature type="domain" description="RCK C-terminal" evidence="2">
    <location>
        <begin position="466"/>
        <end position="549"/>
    </location>
</feature>
<feature type="transmembrane region" description="Helical" evidence="1">
    <location>
        <begin position="77"/>
        <end position="96"/>
    </location>
</feature>
<dbReference type="Proteomes" id="UP000008366">
    <property type="component" value="Unassembled WGS sequence"/>
</dbReference>